<dbReference type="PANTHER" id="PTHR46401">
    <property type="entry name" value="GLYCOSYLTRANSFERASE WBBK-RELATED"/>
    <property type="match status" value="1"/>
</dbReference>
<dbReference type="InterPro" id="IPR001296">
    <property type="entry name" value="Glyco_trans_1"/>
</dbReference>
<protein>
    <submittedName>
        <fullName evidence="3">Glycosyltransferase</fullName>
    </submittedName>
</protein>
<dbReference type="AlphaFoldDB" id="L0A9Z7"/>
<proteinExistence type="predicted"/>
<sequence>MEIFMIGPADINGKLGGSGIHNAEIIIRLPHLGFRVIYSPYPSTLFWALNDEALVDSLRKTLRIMEQNKVIIPSIVFSYLEEKNKILKRLNIESNSFSKAEEFIKEKLKYIHYKNFPQLRDEEIKIMKNIISDVGDVQYIMNLVAEVPSEFIYFAKIFKKRIYNIIHHNPFNWYMALRKTASMFYTNSISNIRNMVGLSLFSPYSSIKYYYDKLISLNLPINFIWINPASYFQFRNSMNLNKNIKNYFIYPANAIDPLALSNESYDKENYFVYAGHLDIFKGLYDMPYILKELKNKIDDYIVFVGHSSNETTKYINKLKKIYPKIKFLGFLKNKEELFKIYSKAKGLIYPTHIDGYSLVILESLGVKTPVITYGIPELVYLYRNIKPVRIVNEFDFKSFANEIIKLSKTDNTRDLFDNTESFIRIHSSWDNVAKQYAKIFKETMK</sequence>
<feature type="domain" description="Glycosyl transferase family 1" evidence="2">
    <location>
        <begin position="262"/>
        <end position="415"/>
    </location>
</feature>
<organism evidence="3 4">
    <name type="scientific">Caldisphaera lagunensis (strain DSM 15908 / JCM 11604 / ANMR 0165 / IC-154)</name>
    <dbReference type="NCBI Taxonomy" id="1056495"/>
    <lineage>
        <taxon>Archaea</taxon>
        <taxon>Thermoproteota</taxon>
        <taxon>Thermoprotei</taxon>
        <taxon>Acidilobales</taxon>
        <taxon>Caldisphaeraceae</taxon>
        <taxon>Caldisphaera</taxon>
    </lineage>
</organism>
<accession>L0A9Z7</accession>
<evidence type="ECO:0000259" key="2">
    <source>
        <dbReference type="Pfam" id="PF00534"/>
    </source>
</evidence>
<dbReference type="Gene3D" id="3.40.50.2000">
    <property type="entry name" value="Glycogen Phosphorylase B"/>
    <property type="match status" value="2"/>
</dbReference>
<gene>
    <name evidence="3" type="ordered locus">Calag_0946</name>
</gene>
<dbReference type="Proteomes" id="UP000010469">
    <property type="component" value="Chromosome"/>
</dbReference>
<name>L0A9Z7_CALLD</name>
<dbReference type="KEGG" id="clg:Calag_0946"/>
<evidence type="ECO:0000313" key="4">
    <source>
        <dbReference type="Proteomes" id="UP000010469"/>
    </source>
</evidence>
<dbReference type="SUPFAM" id="SSF53756">
    <property type="entry name" value="UDP-Glycosyltransferase/glycogen phosphorylase"/>
    <property type="match status" value="1"/>
</dbReference>
<dbReference type="PANTHER" id="PTHR46401:SF2">
    <property type="entry name" value="GLYCOSYLTRANSFERASE WBBK-RELATED"/>
    <property type="match status" value="1"/>
</dbReference>
<evidence type="ECO:0000313" key="3">
    <source>
        <dbReference type="EMBL" id="AFZ70676.1"/>
    </source>
</evidence>
<dbReference type="eggNOG" id="arCOG01417">
    <property type="taxonomic scope" value="Archaea"/>
</dbReference>
<reference evidence="4" key="1">
    <citation type="submission" date="2012-03" db="EMBL/GenBank/DDBJ databases">
        <title>Complete genome of Caldisphaera lagunensis DSM 15908.</title>
        <authorList>
            <person name="Lucas S."/>
            <person name="Copeland A."/>
            <person name="Lapidus A."/>
            <person name="Glavina del Rio T."/>
            <person name="Dalin E."/>
            <person name="Tice H."/>
            <person name="Bruce D."/>
            <person name="Goodwin L."/>
            <person name="Pitluck S."/>
            <person name="Peters L."/>
            <person name="Mikhailova N."/>
            <person name="Teshima H."/>
            <person name="Kyrpides N."/>
            <person name="Mavromatis K."/>
            <person name="Ivanova N."/>
            <person name="Brettin T."/>
            <person name="Detter J.C."/>
            <person name="Han C."/>
            <person name="Larimer F."/>
            <person name="Land M."/>
            <person name="Hauser L."/>
            <person name="Markowitz V."/>
            <person name="Cheng J.-F."/>
            <person name="Hugenholtz P."/>
            <person name="Woyke T."/>
            <person name="Wu D."/>
            <person name="Spring S."/>
            <person name="Schroeder M."/>
            <person name="Brambilla E."/>
            <person name="Klenk H.-P."/>
            <person name="Eisen J.A."/>
        </authorList>
    </citation>
    <scope>NUCLEOTIDE SEQUENCE [LARGE SCALE GENOMIC DNA]</scope>
    <source>
        <strain evidence="4">DSM 15908 / JCM 11604 / IC-154</strain>
    </source>
</reference>
<keyword evidence="4" id="KW-1185">Reference proteome</keyword>
<dbReference type="OrthoDB" id="132546at2157"/>
<dbReference type="InParanoid" id="L0A9Z7"/>
<dbReference type="GO" id="GO:0016757">
    <property type="term" value="F:glycosyltransferase activity"/>
    <property type="evidence" value="ECO:0007669"/>
    <property type="project" value="InterPro"/>
</dbReference>
<dbReference type="Pfam" id="PF00534">
    <property type="entry name" value="Glycos_transf_1"/>
    <property type="match status" value="1"/>
</dbReference>
<dbReference type="HOGENOM" id="CLU_053640_0_0_2"/>
<dbReference type="STRING" id="1056495.Calag_0946"/>
<evidence type="ECO:0000256" key="1">
    <source>
        <dbReference type="ARBA" id="ARBA00022679"/>
    </source>
</evidence>
<dbReference type="EMBL" id="CP003378">
    <property type="protein sequence ID" value="AFZ70676.1"/>
    <property type="molecule type" value="Genomic_DNA"/>
</dbReference>
<keyword evidence="1 3" id="KW-0808">Transferase</keyword>